<dbReference type="PROSITE" id="PS00086">
    <property type="entry name" value="CYTOCHROME_P450"/>
    <property type="match status" value="1"/>
</dbReference>
<organism evidence="6 7">
    <name type="scientific">Edaphochlamys debaryana</name>
    <dbReference type="NCBI Taxonomy" id="47281"/>
    <lineage>
        <taxon>Eukaryota</taxon>
        <taxon>Viridiplantae</taxon>
        <taxon>Chlorophyta</taxon>
        <taxon>core chlorophytes</taxon>
        <taxon>Chlorophyceae</taxon>
        <taxon>CS clade</taxon>
        <taxon>Chlamydomonadales</taxon>
        <taxon>Chlamydomonadales incertae sedis</taxon>
        <taxon>Edaphochlamys</taxon>
    </lineage>
</organism>
<dbReference type="InterPro" id="IPR036396">
    <property type="entry name" value="Cyt_P450_sf"/>
</dbReference>
<protein>
    <recommendedName>
        <fullName evidence="8">Cytochrome P450</fullName>
    </recommendedName>
</protein>
<keyword evidence="5" id="KW-1133">Transmembrane helix</keyword>
<keyword evidence="7" id="KW-1185">Reference proteome</keyword>
<evidence type="ECO:0000256" key="2">
    <source>
        <dbReference type="ARBA" id="ARBA00010617"/>
    </source>
</evidence>
<dbReference type="OrthoDB" id="548633at2759"/>
<dbReference type="GO" id="GO:0004497">
    <property type="term" value="F:monooxygenase activity"/>
    <property type="evidence" value="ECO:0007669"/>
    <property type="project" value="UniProtKB-KW"/>
</dbReference>
<comment type="caution">
    <text evidence="6">The sequence shown here is derived from an EMBL/GenBank/DDBJ whole genome shotgun (WGS) entry which is preliminary data.</text>
</comment>
<dbReference type="AlphaFoldDB" id="A0A835Y1V9"/>
<evidence type="ECO:0000313" key="6">
    <source>
        <dbReference type="EMBL" id="KAG2494403.1"/>
    </source>
</evidence>
<dbReference type="PANTHER" id="PTHR24305">
    <property type="entry name" value="CYTOCHROME P450"/>
    <property type="match status" value="1"/>
</dbReference>
<evidence type="ECO:0000256" key="4">
    <source>
        <dbReference type="RuleBase" id="RU000461"/>
    </source>
</evidence>
<proteinExistence type="inferred from homology"/>
<dbReference type="GO" id="GO:0020037">
    <property type="term" value="F:heme binding"/>
    <property type="evidence" value="ECO:0007669"/>
    <property type="project" value="InterPro"/>
</dbReference>
<evidence type="ECO:0000256" key="5">
    <source>
        <dbReference type="SAM" id="Phobius"/>
    </source>
</evidence>
<dbReference type="InterPro" id="IPR050121">
    <property type="entry name" value="Cytochrome_P450_monoxygenase"/>
</dbReference>
<sequence>MIANYLGWARESPGTAAVTLLPLVPLTYLVYLVTVVILWPWLKALPSRKALGLIPGPKGYPLVGCVIDLIRTPIHQKMQQWVCEYGTIFRVDLPAASAIVVTHPEEVARIIKVERFDKFLQGYGSMEMLTSTTMPNILTVPMGPYYKALRKAVTPAFSTANLKLFYPTVLKLTHNVMDHIRGLGEGAAIDMDAAAQRLTIDVIGRFAFDRDFAATEFGRNEALETVADLMLGLQRMMNPINRWFWWTKESRALVATRRRFDSVVSRALADLRGKPPAPYCLMSHLLGVVDPRSGKVLSGEQLKAETALFWIAGFETTAHAIGWTLMFISTHPQVEEKIAAELEAVGLLAMPGAAAPREVEWGDLGGLRYLNSVIQEAMRLMPPASGGTARQASREVKLGGYTVPKGTMLWIPVYALQRSPHVWGPDAEEFKPERWTAATTGASEADEDEVVRSAGTMSARGWLPFSEGPRSCIGQSLAVLELRTSLAMLCGHFRFRLADEMGGCEATVQAARQHITLKPGDKGLLMHAIPRAP</sequence>
<evidence type="ECO:0000256" key="1">
    <source>
        <dbReference type="ARBA" id="ARBA00001971"/>
    </source>
</evidence>
<dbReference type="Gene3D" id="1.10.630.10">
    <property type="entry name" value="Cytochrome P450"/>
    <property type="match status" value="1"/>
</dbReference>
<keyword evidence="5" id="KW-0812">Transmembrane</keyword>
<keyword evidence="4" id="KW-0560">Oxidoreductase</keyword>
<dbReference type="GO" id="GO:0016705">
    <property type="term" value="F:oxidoreductase activity, acting on paired donors, with incorporation or reduction of molecular oxygen"/>
    <property type="evidence" value="ECO:0007669"/>
    <property type="project" value="InterPro"/>
</dbReference>
<comment type="similarity">
    <text evidence="2 4">Belongs to the cytochrome P450 family.</text>
</comment>
<gene>
    <name evidence="6" type="ORF">HYH03_007455</name>
</gene>
<evidence type="ECO:0008006" key="8">
    <source>
        <dbReference type="Google" id="ProtNLM"/>
    </source>
</evidence>
<dbReference type="InterPro" id="IPR017972">
    <property type="entry name" value="Cyt_P450_CS"/>
</dbReference>
<reference evidence="6" key="1">
    <citation type="journal article" date="2020" name="bioRxiv">
        <title>Comparative genomics of Chlamydomonas.</title>
        <authorList>
            <person name="Craig R.J."/>
            <person name="Hasan A.R."/>
            <person name="Ness R.W."/>
            <person name="Keightley P.D."/>
        </authorList>
    </citation>
    <scope>NUCLEOTIDE SEQUENCE</scope>
    <source>
        <strain evidence="6">CCAP 11/70</strain>
    </source>
</reference>
<dbReference type="PRINTS" id="PR00463">
    <property type="entry name" value="EP450I"/>
</dbReference>
<dbReference type="EMBL" id="JAEHOE010000031">
    <property type="protein sequence ID" value="KAG2494403.1"/>
    <property type="molecule type" value="Genomic_DNA"/>
</dbReference>
<dbReference type="SUPFAM" id="SSF48264">
    <property type="entry name" value="Cytochrome P450"/>
    <property type="match status" value="1"/>
</dbReference>
<dbReference type="PANTHER" id="PTHR24305:SF166">
    <property type="entry name" value="CYTOCHROME P450 12A4, MITOCHONDRIAL-RELATED"/>
    <property type="match status" value="1"/>
</dbReference>
<evidence type="ECO:0000313" key="7">
    <source>
        <dbReference type="Proteomes" id="UP000612055"/>
    </source>
</evidence>
<dbReference type="InterPro" id="IPR001128">
    <property type="entry name" value="Cyt_P450"/>
</dbReference>
<accession>A0A835Y1V9</accession>
<comment type="cofactor">
    <cofactor evidence="1 3">
        <name>heme</name>
        <dbReference type="ChEBI" id="CHEBI:30413"/>
    </cofactor>
</comment>
<dbReference type="PRINTS" id="PR00385">
    <property type="entry name" value="P450"/>
</dbReference>
<name>A0A835Y1V9_9CHLO</name>
<evidence type="ECO:0000256" key="3">
    <source>
        <dbReference type="PIRSR" id="PIRSR602401-1"/>
    </source>
</evidence>
<dbReference type="Proteomes" id="UP000612055">
    <property type="component" value="Unassembled WGS sequence"/>
</dbReference>
<feature type="binding site" description="axial binding residue" evidence="3">
    <location>
        <position position="472"/>
    </location>
    <ligand>
        <name>heme</name>
        <dbReference type="ChEBI" id="CHEBI:30413"/>
    </ligand>
    <ligandPart>
        <name>Fe</name>
        <dbReference type="ChEBI" id="CHEBI:18248"/>
    </ligandPart>
</feature>
<dbReference type="GO" id="GO:0005506">
    <property type="term" value="F:iron ion binding"/>
    <property type="evidence" value="ECO:0007669"/>
    <property type="project" value="InterPro"/>
</dbReference>
<keyword evidence="3 4" id="KW-0349">Heme</keyword>
<keyword evidence="4" id="KW-0503">Monooxygenase</keyword>
<keyword evidence="3 4" id="KW-0479">Metal-binding</keyword>
<dbReference type="Pfam" id="PF00067">
    <property type="entry name" value="p450"/>
    <property type="match status" value="1"/>
</dbReference>
<keyword evidence="5" id="KW-0472">Membrane</keyword>
<feature type="transmembrane region" description="Helical" evidence="5">
    <location>
        <begin position="20"/>
        <end position="42"/>
    </location>
</feature>
<keyword evidence="3 4" id="KW-0408">Iron</keyword>
<dbReference type="InterPro" id="IPR002401">
    <property type="entry name" value="Cyt_P450_E_grp-I"/>
</dbReference>